<gene>
    <name evidence="1" type="ORF">RND71_032041</name>
</gene>
<comment type="caution">
    <text evidence="1">The sequence shown here is derived from an EMBL/GenBank/DDBJ whole genome shotgun (WGS) entry which is preliminary data.</text>
</comment>
<reference evidence="1" key="1">
    <citation type="submission" date="2023-12" db="EMBL/GenBank/DDBJ databases">
        <title>Genome assembly of Anisodus tanguticus.</title>
        <authorList>
            <person name="Wang Y.-J."/>
        </authorList>
    </citation>
    <scope>NUCLEOTIDE SEQUENCE</scope>
    <source>
        <strain evidence="1">KB-2021</strain>
        <tissue evidence="1">Leaf</tissue>
    </source>
</reference>
<organism evidence="1 2">
    <name type="scientific">Anisodus tanguticus</name>
    <dbReference type="NCBI Taxonomy" id="243964"/>
    <lineage>
        <taxon>Eukaryota</taxon>
        <taxon>Viridiplantae</taxon>
        <taxon>Streptophyta</taxon>
        <taxon>Embryophyta</taxon>
        <taxon>Tracheophyta</taxon>
        <taxon>Spermatophyta</taxon>
        <taxon>Magnoliopsida</taxon>
        <taxon>eudicotyledons</taxon>
        <taxon>Gunneridae</taxon>
        <taxon>Pentapetalae</taxon>
        <taxon>asterids</taxon>
        <taxon>lamiids</taxon>
        <taxon>Solanales</taxon>
        <taxon>Solanaceae</taxon>
        <taxon>Solanoideae</taxon>
        <taxon>Hyoscyameae</taxon>
        <taxon>Anisodus</taxon>
    </lineage>
</organism>
<evidence type="ECO:0000313" key="2">
    <source>
        <dbReference type="Proteomes" id="UP001291623"/>
    </source>
</evidence>
<proteinExistence type="predicted"/>
<dbReference type="Proteomes" id="UP001291623">
    <property type="component" value="Unassembled WGS sequence"/>
</dbReference>
<dbReference type="AlphaFoldDB" id="A0AAE1V3T4"/>
<name>A0AAE1V3T4_9SOLA</name>
<sequence length="80" mass="9455">MAGKEFDEVSAKPIQCYKARQDKTTLKYLATTNQRVKSQNPKEKLTMKFGLINEIVFYIKEYDTRFMELKMNNMIVLSRP</sequence>
<accession>A0AAE1V3T4</accession>
<protein>
    <submittedName>
        <fullName evidence="1">Uncharacterized protein</fullName>
    </submittedName>
</protein>
<dbReference type="EMBL" id="JAVYJV010000017">
    <property type="protein sequence ID" value="KAK4349286.1"/>
    <property type="molecule type" value="Genomic_DNA"/>
</dbReference>
<evidence type="ECO:0000313" key="1">
    <source>
        <dbReference type="EMBL" id="KAK4349286.1"/>
    </source>
</evidence>
<keyword evidence="2" id="KW-1185">Reference proteome</keyword>